<evidence type="ECO:0000313" key="12">
    <source>
        <dbReference type="EMBL" id="NVY97011.1"/>
    </source>
</evidence>
<dbReference type="PROSITE" id="PS50893">
    <property type="entry name" value="ABC_TRANSPORTER_2"/>
    <property type="match status" value="1"/>
</dbReference>
<feature type="transmembrane region" description="Helical" evidence="9">
    <location>
        <begin position="55"/>
        <end position="73"/>
    </location>
</feature>
<dbReference type="Gene3D" id="3.40.50.300">
    <property type="entry name" value="P-loop containing nucleotide triphosphate hydrolases"/>
    <property type="match status" value="1"/>
</dbReference>
<evidence type="ECO:0000256" key="6">
    <source>
        <dbReference type="ARBA" id="ARBA00022840"/>
    </source>
</evidence>
<dbReference type="PANTHER" id="PTHR43394">
    <property type="entry name" value="ATP-DEPENDENT PERMEASE MDL1, MITOCHONDRIAL"/>
    <property type="match status" value="1"/>
</dbReference>
<keyword evidence="4 9" id="KW-0812">Transmembrane</keyword>
<dbReference type="PANTHER" id="PTHR43394:SF1">
    <property type="entry name" value="ATP-BINDING CASSETTE SUB-FAMILY B MEMBER 10, MITOCHONDRIAL"/>
    <property type="match status" value="1"/>
</dbReference>
<dbReference type="InterPro" id="IPR003439">
    <property type="entry name" value="ABC_transporter-like_ATP-bd"/>
</dbReference>
<dbReference type="InterPro" id="IPR027417">
    <property type="entry name" value="P-loop_NTPase"/>
</dbReference>
<comment type="caution">
    <text evidence="12">The sequence shown here is derived from an EMBL/GenBank/DDBJ whole genome shotgun (WGS) entry which is preliminary data.</text>
</comment>
<comment type="subcellular location">
    <subcellularLocation>
        <location evidence="1">Cell membrane</location>
        <topology evidence="1">Multi-pass membrane protein</topology>
    </subcellularLocation>
</comment>
<dbReference type="FunFam" id="1.20.1560.10:FF:000011">
    <property type="entry name" value="Multidrug ABC transporter ATP-binding protein"/>
    <property type="match status" value="1"/>
</dbReference>
<dbReference type="SUPFAM" id="SSF90123">
    <property type="entry name" value="ABC transporter transmembrane region"/>
    <property type="match status" value="1"/>
</dbReference>
<dbReference type="SUPFAM" id="SSF52540">
    <property type="entry name" value="P-loop containing nucleoside triphosphate hydrolases"/>
    <property type="match status" value="1"/>
</dbReference>
<evidence type="ECO:0000259" key="10">
    <source>
        <dbReference type="PROSITE" id="PS50893"/>
    </source>
</evidence>
<organism evidence="12 13">
    <name type="scientific">Bombilactobacillus apium</name>
    <dbReference type="NCBI Taxonomy" id="2675299"/>
    <lineage>
        <taxon>Bacteria</taxon>
        <taxon>Bacillati</taxon>
        <taxon>Bacillota</taxon>
        <taxon>Bacilli</taxon>
        <taxon>Lactobacillales</taxon>
        <taxon>Lactobacillaceae</taxon>
        <taxon>Bombilactobacillus</taxon>
    </lineage>
</organism>
<dbReference type="InterPro" id="IPR039421">
    <property type="entry name" value="Type_1_exporter"/>
</dbReference>
<evidence type="ECO:0000256" key="7">
    <source>
        <dbReference type="ARBA" id="ARBA00022989"/>
    </source>
</evidence>
<keyword evidence="7 9" id="KW-1133">Transmembrane helix</keyword>
<feature type="transmembrane region" description="Helical" evidence="9">
    <location>
        <begin position="242"/>
        <end position="262"/>
    </location>
</feature>
<dbReference type="InterPro" id="IPR011527">
    <property type="entry name" value="ABC1_TM_dom"/>
</dbReference>
<keyword evidence="6 12" id="KW-0067">ATP-binding</keyword>
<dbReference type="PROSITE" id="PS50929">
    <property type="entry name" value="ABC_TM1F"/>
    <property type="match status" value="1"/>
</dbReference>
<dbReference type="GO" id="GO:0005524">
    <property type="term" value="F:ATP binding"/>
    <property type="evidence" value="ECO:0007669"/>
    <property type="project" value="UniProtKB-KW"/>
</dbReference>
<evidence type="ECO:0000256" key="9">
    <source>
        <dbReference type="SAM" id="Phobius"/>
    </source>
</evidence>
<dbReference type="Pfam" id="PF00664">
    <property type="entry name" value="ABC_membrane"/>
    <property type="match status" value="1"/>
</dbReference>
<dbReference type="GO" id="GO:0015421">
    <property type="term" value="F:ABC-type oligopeptide transporter activity"/>
    <property type="evidence" value="ECO:0007669"/>
    <property type="project" value="TreeGrafter"/>
</dbReference>
<dbReference type="Gene3D" id="1.20.1560.10">
    <property type="entry name" value="ABC transporter type 1, transmembrane domain"/>
    <property type="match status" value="1"/>
</dbReference>
<dbReference type="GO" id="GO:0005886">
    <property type="term" value="C:plasma membrane"/>
    <property type="evidence" value="ECO:0007669"/>
    <property type="project" value="UniProtKB-SubCell"/>
</dbReference>
<keyword evidence="13" id="KW-1185">Reference proteome</keyword>
<dbReference type="RefSeq" id="WP_176943176.1">
    <property type="nucleotide sequence ID" value="NZ_JABZEC010000007.1"/>
</dbReference>
<protein>
    <submittedName>
        <fullName evidence="12">ATP-binding cassette domain-containing protein</fullName>
    </submittedName>
</protein>
<dbReference type="GO" id="GO:0016887">
    <property type="term" value="F:ATP hydrolysis activity"/>
    <property type="evidence" value="ECO:0007669"/>
    <property type="project" value="InterPro"/>
</dbReference>
<keyword evidence="5" id="KW-0547">Nucleotide-binding</keyword>
<dbReference type="CDD" id="cd18541">
    <property type="entry name" value="ABC_6TM_TmrB_like"/>
    <property type="match status" value="1"/>
</dbReference>
<name>A0A850R4W9_9LACO</name>
<dbReference type="EMBL" id="JABZEC010000007">
    <property type="protein sequence ID" value="NVY97011.1"/>
    <property type="molecule type" value="Genomic_DNA"/>
</dbReference>
<reference evidence="12 13" key="1">
    <citation type="submission" date="2020-06" db="EMBL/GenBank/DDBJ databases">
        <authorList>
            <person name="Kang J."/>
        </authorList>
    </citation>
    <scope>NUCLEOTIDE SEQUENCE [LARGE SCALE GENOMIC DNA]</scope>
    <source>
        <strain evidence="12 13">DCY120</strain>
    </source>
</reference>
<feature type="transmembrane region" description="Helical" evidence="9">
    <location>
        <begin position="274"/>
        <end position="294"/>
    </location>
</feature>
<feature type="transmembrane region" description="Helical" evidence="9">
    <location>
        <begin position="18"/>
        <end position="35"/>
    </location>
</feature>
<feature type="transmembrane region" description="Helical" evidence="9">
    <location>
        <begin position="160"/>
        <end position="179"/>
    </location>
</feature>
<dbReference type="InterPro" id="IPR036640">
    <property type="entry name" value="ABC1_TM_sf"/>
</dbReference>
<accession>A0A850R4W9</accession>
<evidence type="ECO:0000313" key="13">
    <source>
        <dbReference type="Proteomes" id="UP000563523"/>
    </source>
</evidence>
<evidence type="ECO:0000256" key="4">
    <source>
        <dbReference type="ARBA" id="ARBA00022692"/>
    </source>
</evidence>
<gene>
    <name evidence="12" type="ORF">HU830_07590</name>
</gene>
<keyword evidence="3" id="KW-1003">Cell membrane</keyword>
<feature type="domain" description="ABC transmembrane type-1" evidence="11">
    <location>
        <begin position="19"/>
        <end position="303"/>
    </location>
</feature>
<dbReference type="AlphaFoldDB" id="A0A850R4W9"/>
<evidence type="ECO:0000256" key="5">
    <source>
        <dbReference type="ARBA" id="ARBA00022741"/>
    </source>
</evidence>
<dbReference type="FunFam" id="3.40.50.300:FF:000221">
    <property type="entry name" value="Multidrug ABC transporter ATP-binding protein"/>
    <property type="match status" value="1"/>
</dbReference>
<evidence type="ECO:0000256" key="1">
    <source>
        <dbReference type="ARBA" id="ARBA00004651"/>
    </source>
</evidence>
<keyword evidence="2" id="KW-0813">Transport</keyword>
<feature type="domain" description="ABC transporter" evidence="10">
    <location>
        <begin position="338"/>
        <end position="571"/>
    </location>
</feature>
<sequence length="578" mass="64765">MGIFRKLAWFFRLQKRRYLVGVVFLVLTAFTNLVIPRSIGQFADWANQHQLTWPRLGILLGLITIAGLLQYWFRYIWRNQIWGGAADLERQLRGKLFQHYLAMDDTFFKRHRIGDLMARCTNDISAVQNVAGVGILTLADSIITGGTTIIAMIVLVNWKLTLIAILPLPFLALMAKVLGDKLHANFAKSQAAFAQLSNKTQESMTGIKVIKTLGQEEADIADFNKKVEQTININRHVNRVDALFDPLTSIIIGLTYVITIVYGSHLVLQKQITIGQLIAFVGYINALIWPMFAIGRLFNVLERGNASYDRIQALLAETALVQEPAQAQLVPAQPDLVVDIQSFHYPDSQQLVLQKINFQLPFGKTLGIVGRIGSGKSTLVKLLLRRFDNYQGQITLGGIDLRKLQLDSLRASFSYVPQENFLFSTTIENNIRFGNYQSPKQLVIAAAQVGAIDPDIAKLPAGYQTMVGEKGMSLSGGQQQRLALARALLPQPAILILDDSTSALDAKTEVKINHNLRQLKTAQSKIIISQRLRSVMDADEILVLDQGKIIQRGRHAKLIQTTGWYAQMWQRQQLNLQK</sequence>
<proteinExistence type="predicted"/>
<dbReference type="Proteomes" id="UP000563523">
    <property type="component" value="Unassembled WGS sequence"/>
</dbReference>
<dbReference type="SMART" id="SM00382">
    <property type="entry name" value="AAA"/>
    <property type="match status" value="1"/>
</dbReference>
<dbReference type="PROSITE" id="PS00211">
    <property type="entry name" value="ABC_TRANSPORTER_1"/>
    <property type="match status" value="1"/>
</dbReference>
<evidence type="ECO:0000256" key="3">
    <source>
        <dbReference type="ARBA" id="ARBA00022475"/>
    </source>
</evidence>
<dbReference type="Pfam" id="PF00005">
    <property type="entry name" value="ABC_tran"/>
    <property type="match status" value="1"/>
</dbReference>
<evidence type="ECO:0000256" key="8">
    <source>
        <dbReference type="ARBA" id="ARBA00023136"/>
    </source>
</evidence>
<keyword evidence="8 9" id="KW-0472">Membrane</keyword>
<evidence type="ECO:0000259" key="11">
    <source>
        <dbReference type="PROSITE" id="PS50929"/>
    </source>
</evidence>
<dbReference type="InterPro" id="IPR003593">
    <property type="entry name" value="AAA+_ATPase"/>
</dbReference>
<evidence type="ECO:0000256" key="2">
    <source>
        <dbReference type="ARBA" id="ARBA00022448"/>
    </source>
</evidence>
<dbReference type="InterPro" id="IPR017871">
    <property type="entry name" value="ABC_transporter-like_CS"/>
</dbReference>